<comment type="caution">
    <text evidence="2">The sequence shown here is derived from an EMBL/GenBank/DDBJ whole genome shotgun (WGS) entry which is preliminary data.</text>
</comment>
<evidence type="ECO:0000259" key="1">
    <source>
        <dbReference type="Pfam" id="PF09361"/>
    </source>
</evidence>
<proteinExistence type="predicted"/>
<reference evidence="3" key="1">
    <citation type="journal article" date="2019" name="Int. J. Syst. Evol. Microbiol.">
        <title>The Global Catalogue of Microorganisms (GCM) 10K type strain sequencing project: providing services to taxonomists for standard genome sequencing and annotation.</title>
        <authorList>
            <consortium name="The Broad Institute Genomics Platform"/>
            <consortium name="The Broad Institute Genome Sequencing Center for Infectious Disease"/>
            <person name="Wu L."/>
            <person name="Ma J."/>
        </authorList>
    </citation>
    <scope>NUCLEOTIDE SEQUENCE [LARGE SCALE GENOMIC DNA]</scope>
    <source>
        <strain evidence="3">CECT 7069</strain>
    </source>
</reference>
<sequence length="104" mass="11178">MITMTKAFDKTFPRASGGGSGLETTMRAISAAARTNQTACIEWADFARQSYAEGTATFRKLAAARTPLAALEIEIAYLKNSSERLMAQARILGDLYAGLVISKV</sequence>
<evidence type="ECO:0000313" key="2">
    <source>
        <dbReference type="EMBL" id="MDN3592272.1"/>
    </source>
</evidence>
<dbReference type="InterPro" id="IPR018968">
    <property type="entry name" value="Phasin"/>
</dbReference>
<protein>
    <submittedName>
        <fullName evidence="2">Phasin family protein</fullName>
    </submittedName>
</protein>
<dbReference type="Proteomes" id="UP001224644">
    <property type="component" value="Unassembled WGS sequence"/>
</dbReference>
<dbReference type="RefSeq" id="WP_238226728.1">
    <property type="nucleotide sequence ID" value="NZ_BPQD01000020.1"/>
</dbReference>
<evidence type="ECO:0000313" key="3">
    <source>
        <dbReference type="Proteomes" id="UP001224644"/>
    </source>
</evidence>
<dbReference type="EMBL" id="JAUFPX010000017">
    <property type="protein sequence ID" value="MDN3592272.1"/>
    <property type="molecule type" value="Genomic_DNA"/>
</dbReference>
<dbReference type="Pfam" id="PF09361">
    <property type="entry name" value="Phasin_2"/>
    <property type="match status" value="1"/>
</dbReference>
<name>A0ABT8BJD7_9HYPH</name>
<gene>
    <name evidence="2" type="ORF">QWZ12_16890</name>
</gene>
<keyword evidence="3" id="KW-1185">Reference proteome</keyword>
<feature type="domain" description="Phasin" evidence="1">
    <location>
        <begin position="22"/>
        <end position="98"/>
    </location>
</feature>
<accession>A0ABT8BJD7</accession>
<organism evidence="2 3">
    <name type="scientific">Methylobacterium adhaesivum</name>
    <dbReference type="NCBI Taxonomy" id="333297"/>
    <lineage>
        <taxon>Bacteria</taxon>
        <taxon>Pseudomonadati</taxon>
        <taxon>Pseudomonadota</taxon>
        <taxon>Alphaproteobacteria</taxon>
        <taxon>Hyphomicrobiales</taxon>
        <taxon>Methylobacteriaceae</taxon>
        <taxon>Methylobacterium</taxon>
    </lineage>
</organism>